<keyword evidence="2" id="KW-1185">Reference proteome</keyword>
<reference evidence="1 2" key="1">
    <citation type="journal article" date="2020" name="Cell">
        <title>Large-Scale Comparative Analyses of Tick Genomes Elucidate Their Genetic Diversity and Vector Capacities.</title>
        <authorList>
            <consortium name="Tick Genome and Microbiome Consortium (TIGMIC)"/>
            <person name="Jia N."/>
            <person name="Wang J."/>
            <person name="Shi W."/>
            <person name="Du L."/>
            <person name="Sun Y."/>
            <person name="Zhan W."/>
            <person name="Jiang J.F."/>
            <person name="Wang Q."/>
            <person name="Zhang B."/>
            <person name="Ji P."/>
            <person name="Bell-Sakyi L."/>
            <person name="Cui X.M."/>
            <person name="Yuan T.T."/>
            <person name="Jiang B.G."/>
            <person name="Yang W.F."/>
            <person name="Lam T.T."/>
            <person name="Chang Q.C."/>
            <person name="Ding S.J."/>
            <person name="Wang X.J."/>
            <person name="Zhu J.G."/>
            <person name="Ruan X.D."/>
            <person name="Zhao L."/>
            <person name="Wei J.T."/>
            <person name="Ye R.Z."/>
            <person name="Que T.C."/>
            <person name="Du C.H."/>
            <person name="Zhou Y.H."/>
            <person name="Cheng J.X."/>
            <person name="Dai P.F."/>
            <person name="Guo W.B."/>
            <person name="Han X.H."/>
            <person name="Huang E.J."/>
            <person name="Li L.F."/>
            <person name="Wei W."/>
            <person name="Gao Y.C."/>
            <person name="Liu J.Z."/>
            <person name="Shao H.Z."/>
            <person name="Wang X."/>
            <person name="Wang C.C."/>
            <person name="Yang T.C."/>
            <person name="Huo Q.B."/>
            <person name="Li W."/>
            <person name="Chen H.Y."/>
            <person name="Chen S.E."/>
            <person name="Zhou L.G."/>
            <person name="Ni X.B."/>
            <person name="Tian J.H."/>
            <person name="Sheng Y."/>
            <person name="Liu T."/>
            <person name="Pan Y.S."/>
            <person name="Xia L.Y."/>
            <person name="Li J."/>
            <person name="Zhao F."/>
            <person name="Cao W.C."/>
        </authorList>
    </citation>
    <scope>NUCLEOTIDE SEQUENCE [LARGE SCALE GENOMIC DNA]</scope>
    <source>
        <strain evidence="1">Iper-2018</strain>
    </source>
</reference>
<evidence type="ECO:0000313" key="1">
    <source>
        <dbReference type="EMBL" id="KAG0444213.1"/>
    </source>
</evidence>
<name>A0AC60QWX7_IXOPE</name>
<proteinExistence type="predicted"/>
<dbReference type="Proteomes" id="UP000805193">
    <property type="component" value="Unassembled WGS sequence"/>
</dbReference>
<organism evidence="1 2">
    <name type="scientific">Ixodes persulcatus</name>
    <name type="common">Taiga tick</name>
    <dbReference type="NCBI Taxonomy" id="34615"/>
    <lineage>
        <taxon>Eukaryota</taxon>
        <taxon>Metazoa</taxon>
        <taxon>Ecdysozoa</taxon>
        <taxon>Arthropoda</taxon>
        <taxon>Chelicerata</taxon>
        <taxon>Arachnida</taxon>
        <taxon>Acari</taxon>
        <taxon>Parasitiformes</taxon>
        <taxon>Ixodida</taxon>
        <taxon>Ixodoidea</taxon>
        <taxon>Ixodidae</taxon>
        <taxon>Ixodinae</taxon>
        <taxon>Ixodes</taxon>
    </lineage>
</organism>
<gene>
    <name evidence="1" type="ORF">HPB47_014042</name>
</gene>
<evidence type="ECO:0000313" key="2">
    <source>
        <dbReference type="Proteomes" id="UP000805193"/>
    </source>
</evidence>
<sequence length="368" mass="41046">MSRSISRAIPEEDRPRCVADCVDVLWKSEGGCRRTKGLEPVIDFLASNSMNIMLSDKEGCFVIMPDGTFSEKATTAVLKNFRAVSDRPAKGKDSTIKFLHQLNLTSVAAGAKKGKSLTLDVIFAAKTHKPGIPFRTIVSERNSWLQAISGYLQRHLDSLHIVDPMCVPSSKAVVDFLNVSNPKGCSAFSIDVEELYYSMPHDDLKVSVKECIIEHNDESAFGTRCGITVEDFLELLSVYLKFTLIGWQDKVYIQKSGVCIGSRVAPVLSNIFLGKIDRDLEPCLEKNTKKVLRYVDDYLVFVERADFHQKLDDVLKIFTEKGLGLRFTHEAPKKNLIQLLDLRIEVIGQPPTASPFKSLAKAHSHARA</sequence>
<comment type="caution">
    <text evidence="1">The sequence shown here is derived from an EMBL/GenBank/DDBJ whole genome shotgun (WGS) entry which is preliminary data.</text>
</comment>
<protein>
    <submittedName>
        <fullName evidence="1">Uncharacterized protein</fullName>
    </submittedName>
</protein>
<dbReference type="EMBL" id="JABSTQ010002327">
    <property type="protein sequence ID" value="KAG0444213.1"/>
    <property type="molecule type" value="Genomic_DNA"/>
</dbReference>
<accession>A0AC60QWX7</accession>